<dbReference type="PANTHER" id="PTHR30012">
    <property type="entry name" value="GENERAL SECRETION PATHWAY PROTEIN"/>
    <property type="match status" value="1"/>
</dbReference>
<evidence type="ECO:0000256" key="7">
    <source>
        <dbReference type="SAM" id="Phobius"/>
    </source>
</evidence>
<dbReference type="InterPro" id="IPR018076">
    <property type="entry name" value="T2SS_GspF_dom"/>
</dbReference>
<dbReference type="Proteomes" id="UP000193749">
    <property type="component" value="Unassembled WGS sequence"/>
</dbReference>
<keyword evidence="3" id="KW-1003">Cell membrane</keyword>
<keyword evidence="5 7" id="KW-1133">Transmembrane helix</keyword>
<accession>A0A1X1EMR0</accession>
<dbReference type="STRING" id="55209.HA50_26920"/>
<evidence type="ECO:0000256" key="1">
    <source>
        <dbReference type="ARBA" id="ARBA00004651"/>
    </source>
</evidence>
<feature type="domain" description="Type II secretion system protein GspF" evidence="8">
    <location>
        <begin position="225"/>
        <end position="346"/>
    </location>
</feature>
<comment type="subcellular location">
    <subcellularLocation>
        <location evidence="1">Cell membrane</location>
        <topology evidence="1">Multi-pass membrane protein</topology>
    </subcellularLocation>
</comment>
<keyword evidence="10" id="KW-1185">Reference proteome</keyword>
<dbReference type="PANTHER" id="PTHR30012:SF0">
    <property type="entry name" value="TYPE II SECRETION SYSTEM PROTEIN F-RELATED"/>
    <property type="match status" value="1"/>
</dbReference>
<keyword evidence="6 7" id="KW-0472">Membrane</keyword>
<evidence type="ECO:0000259" key="8">
    <source>
        <dbReference type="Pfam" id="PF00482"/>
    </source>
</evidence>
<feature type="transmembrane region" description="Helical" evidence="7">
    <location>
        <begin position="322"/>
        <end position="342"/>
    </location>
</feature>
<dbReference type="OrthoDB" id="7031359at2"/>
<keyword evidence="4 7" id="KW-0812">Transmembrane</keyword>
<dbReference type="Gene3D" id="1.20.81.30">
    <property type="entry name" value="Type II secretion system (T2SS), domain F"/>
    <property type="match status" value="2"/>
</dbReference>
<organism evidence="9 10">
    <name type="scientific">Pantoea cypripedii</name>
    <name type="common">Pectobacterium cypripedii</name>
    <name type="synonym">Erwinia cypripedii</name>
    <dbReference type="NCBI Taxonomy" id="55209"/>
    <lineage>
        <taxon>Bacteria</taxon>
        <taxon>Pseudomonadati</taxon>
        <taxon>Pseudomonadota</taxon>
        <taxon>Gammaproteobacteria</taxon>
        <taxon>Enterobacterales</taxon>
        <taxon>Erwiniaceae</taxon>
        <taxon>Pantoea</taxon>
    </lineage>
</organism>
<comment type="caution">
    <text evidence="9">The sequence shown here is derived from an EMBL/GenBank/DDBJ whole genome shotgun (WGS) entry which is preliminary data.</text>
</comment>
<feature type="transmembrane region" description="Helical" evidence="7">
    <location>
        <begin position="178"/>
        <end position="196"/>
    </location>
</feature>
<dbReference type="RefSeq" id="WP_084879908.1">
    <property type="nucleotide sequence ID" value="NZ_JAGGMY010000003.1"/>
</dbReference>
<dbReference type="AlphaFoldDB" id="A0A1X1EMR0"/>
<evidence type="ECO:0000313" key="10">
    <source>
        <dbReference type="Proteomes" id="UP000193749"/>
    </source>
</evidence>
<comment type="similarity">
    <text evidence="2">Belongs to the GSP F family.</text>
</comment>
<gene>
    <name evidence="9" type="ORF">HA50_26920</name>
</gene>
<evidence type="ECO:0000256" key="3">
    <source>
        <dbReference type="ARBA" id="ARBA00022475"/>
    </source>
</evidence>
<evidence type="ECO:0000256" key="5">
    <source>
        <dbReference type="ARBA" id="ARBA00022989"/>
    </source>
</evidence>
<proteinExistence type="inferred from homology"/>
<feature type="transmembrane region" description="Helical" evidence="7">
    <location>
        <begin position="123"/>
        <end position="149"/>
    </location>
</feature>
<dbReference type="GO" id="GO:0005886">
    <property type="term" value="C:plasma membrane"/>
    <property type="evidence" value="ECO:0007669"/>
    <property type="project" value="UniProtKB-SubCell"/>
</dbReference>
<dbReference type="Pfam" id="PF00482">
    <property type="entry name" value="T2SSF"/>
    <property type="match status" value="1"/>
</dbReference>
<evidence type="ECO:0000313" key="9">
    <source>
        <dbReference type="EMBL" id="ORM90179.1"/>
    </source>
</evidence>
<dbReference type="EMBL" id="MLJI01000002">
    <property type="protein sequence ID" value="ORM90179.1"/>
    <property type="molecule type" value="Genomic_DNA"/>
</dbReference>
<evidence type="ECO:0000256" key="2">
    <source>
        <dbReference type="ARBA" id="ARBA00005745"/>
    </source>
</evidence>
<evidence type="ECO:0000256" key="6">
    <source>
        <dbReference type="ARBA" id="ARBA00023136"/>
    </source>
</evidence>
<dbReference type="InterPro" id="IPR003004">
    <property type="entry name" value="GspF/PilC"/>
</dbReference>
<sequence length="354" mass="39848">MVTDWQRRRAKLVLSGTNRIRFYEVLKLQIASGRDLEPAIRNIHDVYTYGGTRYHAFGVLASDCLESLSLNKEGNLLPDVFLRWFSAEEAAALEAGMRTDSLISALDSLIRLIKDLQSIRSTIIAAALAPFAALLAISALLGMISIQLIPLFTRILPPDKATGSLAITYSMADFVTRYGVMFLLSLILLFIVALWSQPRWIGVIRRAFDYVPPWSLYRLMQGSVFLLNLSTLVSTRMSFNEALNMLNRNGDRWLQERLEPTIYHFSNGQNLGTALELSGHQFPSRELILHLKALSQGEGVEQAIRNLAEWWLLRARHIARGILYLSMVISVVMVFGCMGIMASSMMSLRTLVHI</sequence>
<evidence type="ECO:0000256" key="4">
    <source>
        <dbReference type="ARBA" id="ARBA00022692"/>
    </source>
</evidence>
<dbReference type="InterPro" id="IPR042094">
    <property type="entry name" value="T2SS_GspF_sf"/>
</dbReference>
<name>A0A1X1EMR0_PANCY</name>
<protein>
    <recommendedName>
        <fullName evidence="8">Type II secretion system protein GspF domain-containing protein</fullName>
    </recommendedName>
</protein>
<reference evidence="9 10" key="1">
    <citation type="journal article" date="2017" name="Antonie Van Leeuwenhoek">
        <title>Phylogenomic resolution of the bacterial genus Pantoea and its relationship with Erwinia and Tatumella.</title>
        <authorList>
            <person name="Palmer M."/>
            <person name="Steenkamp E.T."/>
            <person name="Coetzee M.P."/>
            <person name="Chan W.Y."/>
            <person name="van Zyl E."/>
            <person name="De Maayer P."/>
            <person name="Coutinho T.A."/>
            <person name="Blom J."/>
            <person name="Smits T.H."/>
            <person name="Duffy B."/>
            <person name="Venter S.N."/>
        </authorList>
    </citation>
    <scope>NUCLEOTIDE SEQUENCE [LARGE SCALE GENOMIC DNA]</scope>
    <source>
        <strain evidence="9 10">LMG 2657</strain>
    </source>
</reference>